<evidence type="ECO:0008006" key="3">
    <source>
        <dbReference type="Google" id="ProtNLM"/>
    </source>
</evidence>
<gene>
    <name evidence="1" type="ORF">B0A48_08280</name>
</gene>
<proteinExistence type="predicted"/>
<reference evidence="2" key="1">
    <citation type="submission" date="2017-03" db="EMBL/GenBank/DDBJ databases">
        <title>Genomes of endolithic fungi from Antarctica.</title>
        <authorList>
            <person name="Coleine C."/>
            <person name="Masonjones S."/>
            <person name="Stajich J.E."/>
        </authorList>
    </citation>
    <scope>NUCLEOTIDE SEQUENCE [LARGE SCALE GENOMIC DNA]</scope>
    <source>
        <strain evidence="2">CCFEE 5527</strain>
    </source>
</reference>
<dbReference type="OrthoDB" id="6079484at2759"/>
<protein>
    <recommendedName>
        <fullName evidence="3">Peptidase A2 domain-containing protein</fullName>
    </recommendedName>
</protein>
<keyword evidence="2" id="KW-1185">Reference proteome</keyword>
<evidence type="ECO:0000313" key="2">
    <source>
        <dbReference type="Proteomes" id="UP000192596"/>
    </source>
</evidence>
<dbReference type="Gene3D" id="2.40.70.10">
    <property type="entry name" value="Acid Proteases"/>
    <property type="match status" value="1"/>
</dbReference>
<comment type="caution">
    <text evidence="1">The sequence shown here is derived from an EMBL/GenBank/DDBJ whole genome shotgun (WGS) entry which is preliminary data.</text>
</comment>
<dbReference type="Proteomes" id="UP000192596">
    <property type="component" value="Unassembled WGS sequence"/>
</dbReference>
<dbReference type="InParanoid" id="A0A1V8T503"/>
<dbReference type="SUPFAM" id="SSF50630">
    <property type="entry name" value="Acid proteases"/>
    <property type="match status" value="1"/>
</dbReference>
<accession>A0A1V8T503</accession>
<dbReference type="InterPro" id="IPR021109">
    <property type="entry name" value="Peptidase_aspartic_dom_sf"/>
</dbReference>
<dbReference type="CDD" id="cd00303">
    <property type="entry name" value="retropepsin_like"/>
    <property type="match status" value="1"/>
</dbReference>
<name>A0A1V8T503_9PEZI</name>
<sequence length="266" mass="29572">MSMDFARRQGLQILPMSSHSVKAANGAKIALAGTVDAPFGVMGTSKIELLRFHVMATGVTDVILGHRFLQLTKAFTRFRAQIVHTARRARGSRLRHVRFLQGSVQQVRGYLDHGRIDAVADTGSDVTLLSSLYARERGLKVSYNRQDQVELEFADGSTMWTQGCVRDVDWKYDSVTPSTHRLDAYILNSLPCGVLIGYDVLYATDAFAMHADALFSQYDRDSDIEDTLDHNLNYIQRRSQAGGPETALEAWQAAKTLALSRYGVAQ</sequence>
<organism evidence="1 2">
    <name type="scientific">Cryoendolithus antarcticus</name>
    <dbReference type="NCBI Taxonomy" id="1507870"/>
    <lineage>
        <taxon>Eukaryota</taxon>
        <taxon>Fungi</taxon>
        <taxon>Dikarya</taxon>
        <taxon>Ascomycota</taxon>
        <taxon>Pezizomycotina</taxon>
        <taxon>Dothideomycetes</taxon>
        <taxon>Dothideomycetidae</taxon>
        <taxon>Cladosporiales</taxon>
        <taxon>Cladosporiaceae</taxon>
        <taxon>Cryoendolithus</taxon>
    </lineage>
</organism>
<evidence type="ECO:0000313" key="1">
    <source>
        <dbReference type="EMBL" id="OQO06497.1"/>
    </source>
</evidence>
<dbReference type="AlphaFoldDB" id="A0A1V8T503"/>
<dbReference type="EMBL" id="NAJO01000016">
    <property type="protein sequence ID" value="OQO06497.1"/>
    <property type="molecule type" value="Genomic_DNA"/>
</dbReference>
<dbReference type="STRING" id="1507870.A0A1V8T503"/>